<evidence type="ECO:0000313" key="1">
    <source>
        <dbReference type="EMBL" id="KAI4866401.1"/>
    </source>
</evidence>
<dbReference type="Proteomes" id="UP001497700">
    <property type="component" value="Unassembled WGS sequence"/>
</dbReference>
<organism evidence="1 2">
    <name type="scientific">Hypoxylon rubiginosum</name>
    <dbReference type="NCBI Taxonomy" id="110542"/>
    <lineage>
        <taxon>Eukaryota</taxon>
        <taxon>Fungi</taxon>
        <taxon>Dikarya</taxon>
        <taxon>Ascomycota</taxon>
        <taxon>Pezizomycotina</taxon>
        <taxon>Sordariomycetes</taxon>
        <taxon>Xylariomycetidae</taxon>
        <taxon>Xylariales</taxon>
        <taxon>Hypoxylaceae</taxon>
        <taxon>Hypoxylon</taxon>
    </lineage>
</organism>
<dbReference type="EMBL" id="MU393459">
    <property type="protein sequence ID" value="KAI4866401.1"/>
    <property type="molecule type" value="Genomic_DNA"/>
</dbReference>
<proteinExistence type="predicted"/>
<reference evidence="1 2" key="1">
    <citation type="journal article" date="2022" name="New Phytol.">
        <title>Ecological generalism drives hyperdiversity of secondary metabolite gene clusters in xylarialean endophytes.</title>
        <authorList>
            <person name="Franco M.E.E."/>
            <person name="Wisecaver J.H."/>
            <person name="Arnold A.E."/>
            <person name="Ju Y.M."/>
            <person name="Slot J.C."/>
            <person name="Ahrendt S."/>
            <person name="Moore L.P."/>
            <person name="Eastman K.E."/>
            <person name="Scott K."/>
            <person name="Konkel Z."/>
            <person name="Mondo S.J."/>
            <person name="Kuo A."/>
            <person name="Hayes R.D."/>
            <person name="Haridas S."/>
            <person name="Andreopoulos B."/>
            <person name="Riley R."/>
            <person name="LaButti K."/>
            <person name="Pangilinan J."/>
            <person name="Lipzen A."/>
            <person name="Amirebrahimi M."/>
            <person name="Yan J."/>
            <person name="Adam C."/>
            <person name="Keymanesh K."/>
            <person name="Ng V."/>
            <person name="Louie K."/>
            <person name="Northen T."/>
            <person name="Drula E."/>
            <person name="Henrissat B."/>
            <person name="Hsieh H.M."/>
            <person name="Youens-Clark K."/>
            <person name="Lutzoni F."/>
            <person name="Miadlikowska J."/>
            <person name="Eastwood D.C."/>
            <person name="Hamelin R.C."/>
            <person name="Grigoriev I.V."/>
            <person name="U'Ren J.M."/>
        </authorList>
    </citation>
    <scope>NUCLEOTIDE SEQUENCE [LARGE SCALE GENOMIC DNA]</scope>
    <source>
        <strain evidence="1 2">CBS 119005</strain>
    </source>
</reference>
<accession>A0ACB9Z4F8</accession>
<protein>
    <submittedName>
        <fullName evidence="1">Diaminopimelate epimerase-like protein</fullName>
    </submittedName>
</protein>
<name>A0ACB9Z4F8_9PEZI</name>
<sequence>MALAFTTFDVFTTTPFRGNPLAIVQVPAGAALPQVQKQLLAREFNLSETVFLHEQTADDVRARRARVDIFTPIAEVAFAGHPTVGAANFLLHHLNLASGTDVLITKAGPVPFKEVILDGAPAAELAVAHDVHVHDPRAFAGAPYAEHPVVSVVNGMTALMARLPDLAALRRRPTANLVGTENTYTAKERLDEGWRSGPVVSYFYVDLGYRVDGVTGDRVRVLRTRNFGSREDPATGSMASGLCAFLSLVEKDENDDGGEEGGEPTLTRRYEVTQGVEIGRRGEIHVRVTLDGSRKGIEEILLSGNAVKILEGKVPIPPSSESLLSE</sequence>
<comment type="caution">
    <text evidence="1">The sequence shown here is derived from an EMBL/GenBank/DDBJ whole genome shotgun (WGS) entry which is preliminary data.</text>
</comment>
<keyword evidence="2" id="KW-1185">Reference proteome</keyword>
<gene>
    <name evidence="1" type="ORF">F4820DRAFT_251426</name>
</gene>
<evidence type="ECO:0000313" key="2">
    <source>
        <dbReference type="Proteomes" id="UP001497700"/>
    </source>
</evidence>